<dbReference type="EMBL" id="JAIQCV010000013">
    <property type="protein sequence ID" value="KAH1032496.1"/>
    <property type="molecule type" value="Genomic_DNA"/>
</dbReference>
<protein>
    <submittedName>
        <fullName evidence="1">Uncharacterized protein</fullName>
    </submittedName>
</protein>
<dbReference type="AlphaFoldDB" id="A0A9D3ZGB6"/>
<evidence type="ECO:0000313" key="2">
    <source>
        <dbReference type="Proteomes" id="UP000828251"/>
    </source>
</evidence>
<gene>
    <name evidence="1" type="ORF">J1N35_044670</name>
</gene>
<organism evidence="1 2">
    <name type="scientific">Gossypium stocksii</name>
    <dbReference type="NCBI Taxonomy" id="47602"/>
    <lineage>
        <taxon>Eukaryota</taxon>
        <taxon>Viridiplantae</taxon>
        <taxon>Streptophyta</taxon>
        <taxon>Embryophyta</taxon>
        <taxon>Tracheophyta</taxon>
        <taxon>Spermatophyta</taxon>
        <taxon>Magnoliopsida</taxon>
        <taxon>eudicotyledons</taxon>
        <taxon>Gunneridae</taxon>
        <taxon>Pentapetalae</taxon>
        <taxon>rosids</taxon>
        <taxon>malvids</taxon>
        <taxon>Malvales</taxon>
        <taxon>Malvaceae</taxon>
        <taxon>Malvoideae</taxon>
        <taxon>Gossypium</taxon>
    </lineage>
</organism>
<keyword evidence="2" id="KW-1185">Reference proteome</keyword>
<sequence length="60" mass="7113">MSNNYRNLYKNLERYKKARALEETSREEPKVISSEVVKRIIDATRGSGRKWKRGHFGRSD</sequence>
<name>A0A9D3ZGB6_9ROSI</name>
<evidence type="ECO:0000313" key="1">
    <source>
        <dbReference type="EMBL" id="KAH1032496.1"/>
    </source>
</evidence>
<accession>A0A9D3ZGB6</accession>
<proteinExistence type="predicted"/>
<comment type="caution">
    <text evidence="1">The sequence shown here is derived from an EMBL/GenBank/DDBJ whole genome shotgun (WGS) entry which is preliminary data.</text>
</comment>
<dbReference type="Proteomes" id="UP000828251">
    <property type="component" value="Unassembled WGS sequence"/>
</dbReference>
<reference evidence="1 2" key="1">
    <citation type="journal article" date="2021" name="Plant Biotechnol. J.">
        <title>Multi-omics assisted identification of the key and species-specific regulatory components of drought-tolerant mechanisms in Gossypium stocksii.</title>
        <authorList>
            <person name="Yu D."/>
            <person name="Ke L."/>
            <person name="Zhang D."/>
            <person name="Wu Y."/>
            <person name="Sun Y."/>
            <person name="Mei J."/>
            <person name="Sun J."/>
            <person name="Sun Y."/>
        </authorList>
    </citation>
    <scope>NUCLEOTIDE SEQUENCE [LARGE SCALE GENOMIC DNA]</scope>
    <source>
        <strain evidence="2">cv. E1</strain>
        <tissue evidence="1">Leaf</tissue>
    </source>
</reference>